<evidence type="ECO:0000259" key="2">
    <source>
        <dbReference type="Pfam" id="PF00394"/>
    </source>
</evidence>
<feature type="domain" description="Plastocyanin-like" evidence="2">
    <location>
        <begin position="193"/>
        <end position="312"/>
    </location>
</feature>
<dbReference type="Gene3D" id="2.60.40.420">
    <property type="entry name" value="Cupredoxins - blue copper proteins"/>
    <property type="match status" value="3"/>
</dbReference>
<dbReference type="Pfam" id="PF07732">
    <property type="entry name" value="Cu-oxidase_3"/>
    <property type="match status" value="1"/>
</dbReference>
<evidence type="ECO:0000259" key="4">
    <source>
        <dbReference type="Pfam" id="PF07732"/>
    </source>
</evidence>
<dbReference type="InterPro" id="IPR001117">
    <property type="entry name" value="Cu-oxidase_2nd"/>
</dbReference>
<protein>
    <submittedName>
        <fullName evidence="5">Multicopper oxidase family protein</fullName>
    </submittedName>
</protein>
<evidence type="ECO:0000313" key="6">
    <source>
        <dbReference type="Proteomes" id="UP000255207"/>
    </source>
</evidence>
<dbReference type="Pfam" id="PF00394">
    <property type="entry name" value="Cu-oxidase"/>
    <property type="match status" value="1"/>
</dbReference>
<evidence type="ECO:0000259" key="3">
    <source>
        <dbReference type="Pfam" id="PF07731"/>
    </source>
</evidence>
<dbReference type="GO" id="GO:0016491">
    <property type="term" value="F:oxidoreductase activity"/>
    <property type="evidence" value="ECO:0007669"/>
    <property type="project" value="InterPro"/>
</dbReference>
<name>A0A370L5D1_9HYPH</name>
<comment type="caution">
    <text evidence="5">The sequence shown here is derived from an EMBL/GenBank/DDBJ whole genome shotgun (WGS) entry which is preliminary data.</text>
</comment>
<organism evidence="5 6">
    <name type="scientific">Bosea caraganae</name>
    <dbReference type="NCBI Taxonomy" id="2763117"/>
    <lineage>
        <taxon>Bacteria</taxon>
        <taxon>Pseudomonadati</taxon>
        <taxon>Pseudomonadota</taxon>
        <taxon>Alphaproteobacteria</taxon>
        <taxon>Hyphomicrobiales</taxon>
        <taxon>Boseaceae</taxon>
        <taxon>Bosea</taxon>
    </lineage>
</organism>
<evidence type="ECO:0000256" key="1">
    <source>
        <dbReference type="SAM" id="MobiDB-lite"/>
    </source>
</evidence>
<dbReference type="Proteomes" id="UP000255207">
    <property type="component" value="Unassembled WGS sequence"/>
</dbReference>
<dbReference type="Pfam" id="PF07731">
    <property type="entry name" value="Cu-oxidase_2"/>
    <property type="match status" value="1"/>
</dbReference>
<proteinExistence type="predicted"/>
<sequence length="489" mass="52403">MTDRSQSRPPSATEPTRRATLTGFGAMAAALLLTERAAAQQPAGTPPTITPPAAAVKPAIRTLTAAPAKVRLRPAPAPETEIWAFDGATPGPVLRAKQGEKTRLLVENKTTAPLSLHWHGLRGQSEMDGVGGFSQPPIAPGTSFEYALTPPDSGSYLYRPLVIGGSSEPAERGLSGFLIVEEENPPPVDLDLPVLIDDWLLGDDQVLKPFDAKAAENAAAGRLGSWLTANGKAPPQRVAVAPGARVRIRLANACNARITRLRFDGMKPIVIAVDSQPTENFEPVRGQLPFPPGTRYDLIFDMPEEDGATAIVTALISSGVPLVRFVAEGPKRTQATPIAMLKPNPALPAAVRLQDARRSEIVIAGGARLLPDTKLDLAGLDLAKPWTLNGGVGEANGKPLFSVKRGTPVVIGIDNKTAFPQPLHVHGHSFRLLHPLDDGWEAYFLDTVQVPEGRKLHIAFIADNPGRWLISSTVLERFDLGLWTWFEVT</sequence>
<dbReference type="PANTHER" id="PTHR11709:SF2">
    <property type="entry name" value="MULTICOPPER OXIDASE LPR1"/>
    <property type="match status" value="1"/>
</dbReference>
<dbReference type="EMBL" id="QQTP01000007">
    <property type="protein sequence ID" value="RDJ24294.1"/>
    <property type="molecule type" value="Genomic_DNA"/>
</dbReference>
<dbReference type="AlphaFoldDB" id="A0A370L5D1"/>
<reference evidence="6" key="1">
    <citation type="submission" date="2018-07" db="EMBL/GenBank/DDBJ databases">
        <authorList>
            <person name="Safronova V.I."/>
            <person name="Chirak E.R."/>
            <person name="Sazanova A.L."/>
        </authorList>
    </citation>
    <scope>NUCLEOTIDE SEQUENCE [LARGE SCALE GENOMIC DNA]</scope>
    <source>
        <strain evidence="6">RCAM04685</strain>
    </source>
</reference>
<dbReference type="InterPro" id="IPR045087">
    <property type="entry name" value="Cu-oxidase_fam"/>
</dbReference>
<accession>A0A370L5D1</accession>
<dbReference type="GO" id="GO:0005507">
    <property type="term" value="F:copper ion binding"/>
    <property type="evidence" value="ECO:0007669"/>
    <property type="project" value="InterPro"/>
</dbReference>
<dbReference type="GO" id="GO:0030288">
    <property type="term" value="C:outer membrane-bounded periplasmic space"/>
    <property type="evidence" value="ECO:0007669"/>
    <property type="project" value="TreeGrafter"/>
</dbReference>
<feature type="domain" description="Plastocyanin-like" evidence="3">
    <location>
        <begin position="383"/>
        <end position="488"/>
    </location>
</feature>
<keyword evidence="6" id="KW-1185">Reference proteome</keyword>
<dbReference type="PROSITE" id="PS51318">
    <property type="entry name" value="TAT"/>
    <property type="match status" value="1"/>
</dbReference>
<dbReference type="SUPFAM" id="SSF49503">
    <property type="entry name" value="Cupredoxins"/>
    <property type="match status" value="3"/>
</dbReference>
<dbReference type="InterPro" id="IPR011706">
    <property type="entry name" value="Cu-oxidase_C"/>
</dbReference>
<evidence type="ECO:0000313" key="5">
    <source>
        <dbReference type="EMBL" id="RDJ24294.1"/>
    </source>
</evidence>
<dbReference type="OrthoDB" id="9757546at2"/>
<dbReference type="InterPro" id="IPR011707">
    <property type="entry name" value="Cu-oxidase-like_N"/>
</dbReference>
<dbReference type="InterPro" id="IPR006311">
    <property type="entry name" value="TAT_signal"/>
</dbReference>
<dbReference type="PANTHER" id="PTHR11709">
    <property type="entry name" value="MULTI-COPPER OXIDASE"/>
    <property type="match status" value="1"/>
</dbReference>
<gene>
    <name evidence="5" type="ORF">DWE98_14460</name>
</gene>
<dbReference type="RefSeq" id="WP_114830153.1">
    <property type="nucleotide sequence ID" value="NZ_QQTO01000007.1"/>
</dbReference>
<dbReference type="InterPro" id="IPR008972">
    <property type="entry name" value="Cupredoxin"/>
</dbReference>
<feature type="domain" description="Plastocyanin-like" evidence="4">
    <location>
        <begin position="73"/>
        <end position="184"/>
    </location>
</feature>
<feature type="region of interest" description="Disordered" evidence="1">
    <location>
        <begin position="1"/>
        <end position="20"/>
    </location>
</feature>